<feature type="domain" description="USP" evidence="5">
    <location>
        <begin position="35"/>
        <end position="356"/>
    </location>
</feature>
<evidence type="ECO:0000256" key="2">
    <source>
        <dbReference type="ARBA" id="ARBA00022786"/>
    </source>
</evidence>
<dbReference type="OrthoDB" id="205782at2759"/>
<dbReference type="InterPro" id="IPR001394">
    <property type="entry name" value="Peptidase_C19_UCH"/>
</dbReference>
<feature type="region of interest" description="Disordered" evidence="4">
    <location>
        <begin position="819"/>
        <end position="843"/>
    </location>
</feature>
<feature type="region of interest" description="Disordered" evidence="4">
    <location>
        <begin position="534"/>
        <end position="554"/>
    </location>
</feature>
<dbReference type="InterPro" id="IPR038765">
    <property type="entry name" value="Papain-like_cys_pep_sf"/>
</dbReference>
<feature type="compositionally biased region" description="Basic and acidic residues" evidence="4">
    <location>
        <begin position="784"/>
        <end position="804"/>
    </location>
</feature>
<evidence type="ECO:0000313" key="7">
    <source>
        <dbReference type="Proteomes" id="UP001153636"/>
    </source>
</evidence>
<keyword evidence="7" id="KW-1185">Reference proteome</keyword>
<keyword evidence="3" id="KW-0378">Hydrolase</keyword>
<name>A0A9P0CK67_9CUCU</name>
<feature type="region of interest" description="Disordered" evidence="4">
    <location>
        <begin position="858"/>
        <end position="887"/>
    </location>
</feature>
<feature type="region of interest" description="Disordered" evidence="4">
    <location>
        <begin position="1542"/>
        <end position="1624"/>
    </location>
</feature>
<dbReference type="PANTHER" id="PTHR22975:SF9">
    <property type="entry name" value="ECHINUS SPLICE FORM 3"/>
    <property type="match status" value="1"/>
</dbReference>
<dbReference type="EMBL" id="OV651823">
    <property type="protein sequence ID" value="CAH1101578.1"/>
    <property type="molecule type" value="Genomic_DNA"/>
</dbReference>
<feature type="region of interest" description="Disordered" evidence="4">
    <location>
        <begin position="766"/>
        <end position="804"/>
    </location>
</feature>
<dbReference type="PROSITE" id="PS50235">
    <property type="entry name" value="USP_3"/>
    <property type="match status" value="1"/>
</dbReference>
<feature type="compositionally biased region" description="Basic and acidic residues" evidence="4">
    <location>
        <begin position="819"/>
        <end position="838"/>
    </location>
</feature>
<dbReference type="GO" id="GO:0004843">
    <property type="term" value="F:cysteine-type deubiquitinase activity"/>
    <property type="evidence" value="ECO:0007669"/>
    <property type="project" value="InterPro"/>
</dbReference>
<dbReference type="GO" id="GO:0016579">
    <property type="term" value="P:protein deubiquitination"/>
    <property type="evidence" value="ECO:0007669"/>
    <property type="project" value="InterPro"/>
</dbReference>
<gene>
    <name evidence="6" type="ORF">PSYICH_LOCUS2308</name>
</gene>
<keyword evidence="2" id="KW-0833">Ubl conjugation pathway</keyword>
<feature type="region of interest" description="Disordered" evidence="4">
    <location>
        <begin position="1660"/>
        <end position="1679"/>
    </location>
</feature>
<feature type="compositionally biased region" description="Polar residues" evidence="4">
    <location>
        <begin position="1603"/>
        <end position="1615"/>
    </location>
</feature>
<dbReference type="InterPro" id="IPR028889">
    <property type="entry name" value="USP"/>
</dbReference>
<feature type="compositionally biased region" description="Polar residues" evidence="4">
    <location>
        <begin position="1573"/>
        <end position="1590"/>
    </location>
</feature>
<feature type="region of interest" description="Disordered" evidence="4">
    <location>
        <begin position="673"/>
        <end position="732"/>
    </location>
</feature>
<reference evidence="6" key="1">
    <citation type="submission" date="2022-01" db="EMBL/GenBank/DDBJ databases">
        <authorList>
            <person name="King R."/>
        </authorList>
    </citation>
    <scope>NUCLEOTIDE SEQUENCE</scope>
</reference>
<dbReference type="PANTHER" id="PTHR22975">
    <property type="entry name" value="UBIQUITIN SPECIFIC PROTEINASE"/>
    <property type="match status" value="1"/>
</dbReference>
<sequence length="1751" mass="196469">MTSSTISQHLPHAALTLPISIATPSRDSMTFTSTKGLLNGPGQNNCFLNSAVQVLWHLDIFRRSFRDLSGHACMADSCIFCALKELFSQLQFSTETALPPDTLRRALAESFFDQNRFQLGFMDDAAECFENMLMRIHMHIAQGEAEDMCNARHCIPHQKFAMTLVDQSVCASCGATSEPLSYTQMVHYVSTSTLVYQVRANGGRLNADPFGQLLRKAGNMGDIRTCPSACGAVIQIGRTLMNRPEIVSIGLVWNSERPTLEHIMEVFSTIGTTLRLGDVFNTVVDSRWAELSVHNLVGVVTYYGKHYSTFFFHTKLRVWIYFDDATVREVGPRWEQVVEKCRKGRYQPLLLLYALPDGTPVNTENAPKQITPLLSERVNRKPPQSVLRRSVTPSPEKPMIGTTRRAITPNPDGSQINQKPPLPRPYNDYQNLAVIQNNISQSQDIDTVDGCITKKDPEYVTRKSLDFGKSQIGVHRTLSNSSSSGIEGINIPDHLNVPRRRDSGNWSGDRNSASSASSTTMENPYLYLVGKVPSNGGSVPGSPTRTKTDYSSSSSGVYDAGYDSYSLSSNDSSTVTTLQHLMKMGHLAKIPEDYNNIVPNQNSLSCDVLCDEADELLVKSRQLEDEHDLVLALALCNAAATKARAAMNAPYNNPQTLTLARMKHNTCIMRARSLHRRMTQVPNPTIKDNTPEIRHTREGSSSSGRHSRQNSRDKGNHSRQNSKELLIPEKEKQNTKSIEIYATLPKKNKDLKNKLSSTKVEDDEYMIYDKPPARESRSIFSRSKNKDQKVKEKRSRSEDRNKLSRCDFSIAPEIITGKDTLKKAKEKDEEKKDKDGKAKKQHKIRRKLLMGGLIKRKNRSMPDLTDTNSVEDSSVKGPTVTVDDSNVGLKGTLESQKSMSGYLSEGHLEFTGSCPNPNLERSKLMRKSFHGSAGKILTMAKVPPPPPLRTTSQLSKSKLNVPEVCEDTQQFSQNRFYQQDFCYQTAPVSLPHYKDSSFSDDSFYNSSTNTVITQAEVHQEENSRSYNGDSGVDEVDCLPNPHHVAHMDLPPYPSPLGSAVHSRQASEEFPPPPPPLDLSALDEHLEQLAQPSTLLAQLQNKRQQILSQDSDLQRFCSVPKSSGDTWLKELQAKQAALKSKKNQNNISEGIDVVNTQRFTPGENNKQSVRDLASKFEFQEVKPLVQSYKHDPVKNENNGVLSMKKREEPDLIAAEQIAEELREVEMLNAVVQKTLNLGASDPNSNEEKRKLTKKKSVSFCDQVILVATADEQEDDSFIPNPILERVLRTAMNKPESVAIRQEIMTLRENEAKKDRPEPNEVLTQTQPVYVKRNLSHMVPIQPNGIADMQGYRQSPQPMYNGHYQNGHSQIQNSAQNPLAPVQHPHVPVQNSHVPVQNSHVPVQNSPVPVQNSHVPVQNSHVPVLNSHVPVQSSHVPVQNANVPVQNSHLPIQNSHVAVQNPHVAMHNSSQIHRQNSQSDVHNRPIYSSEMFNGHQPTFQRTNSYEDNYSVNQSTYSHPPRQSPYQPIPQNSAAYAAYYNYNNKNPQYSSSPRSSQMRVTNPSPINGHPAYQTPPYHNQQNQYKNGYDQNAYQRVPMPDNYPRYSPQSESHSQNSPYQRVPPPSEHSMVYQRVPQPEYDHQNSPYQRVPFPQDAYQRVPPCHSEEVGKTSPYQHVPPPRQGLKKTVSFLPGTKGGAESPMPWAVVTPIIVNNANNSVPTDKTKCNLCRKKNVVALNLYCQDCEFYMSRFKPKS</sequence>
<dbReference type="FunFam" id="3.90.70.10:FF:000041">
    <property type="entry name" value="Inactive ubiquitin carboxyl-terminal hydrolase 53"/>
    <property type="match status" value="1"/>
</dbReference>
<evidence type="ECO:0000256" key="4">
    <source>
        <dbReference type="SAM" id="MobiDB-lite"/>
    </source>
</evidence>
<dbReference type="Pfam" id="PF00443">
    <property type="entry name" value="UCH"/>
    <property type="match status" value="1"/>
</dbReference>
<feature type="compositionally biased region" description="Polar residues" evidence="4">
    <location>
        <begin position="1551"/>
        <end position="1562"/>
    </location>
</feature>
<feature type="compositionally biased region" description="Low complexity" evidence="4">
    <location>
        <begin position="479"/>
        <end position="491"/>
    </location>
</feature>
<evidence type="ECO:0000313" key="6">
    <source>
        <dbReference type="EMBL" id="CAH1101578.1"/>
    </source>
</evidence>
<organism evidence="6 7">
    <name type="scientific">Psylliodes chrysocephalus</name>
    <dbReference type="NCBI Taxonomy" id="3402493"/>
    <lineage>
        <taxon>Eukaryota</taxon>
        <taxon>Metazoa</taxon>
        <taxon>Ecdysozoa</taxon>
        <taxon>Arthropoda</taxon>
        <taxon>Hexapoda</taxon>
        <taxon>Insecta</taxon>
        <taxon>Pterygota</taxon>
        <taxon>Neoptera</taxon>
        <taxon>Endopterygota</taxon>
        <taxon>Coleoptera</taxon>
        <taxon>Polyphaga</taxon>
        <taxon>Cucujiformia</taxon>
        <taxon>Chrysomeloidea</taxon>
        <taxon>Chrysomelidae</taxon>
        <taxon>Galerucinae</taxon>
        <taxon>Alticini</taxon>
        <taxon>Psylliodes</taxon>
    </lineage>
</organism>
<feature type="compositionally biased region" description="Polar residues" evidence="4">
    <location>
        <begin position="535"/>
        <end position="554"/>
    </location>
</feature>
<dbReference type="Gene3D" id="3.90.70.10">
    <property type="entry name" value="Cysteine proteinases"/>
    <property type="match status" value="1"/>
</dbReference>
<protein>
    <recommendedName>
        <fullName evidence="5">USP domain-containing protein</fullName>
    </recommendedName>
</protein>
<proteinExistence type="inferred from homology"/>
<feature type="region of interest" description="Disordered" evidence="4">
    <location>
        <begin position="1507"/>
        <end position="1526"/>
    </location>
</feature>
<evidence type="ECO:0000259" key="5">
    <source>
        <dbReference type="PROSITE" id="PS50235"/>
    </source>
</evidence>
<comment type="similarity">
    <text evidence="1">Belongs to the peptidase C19 family.</text>
</comment>
<dbReference type="Proteomes" id="UP001153636">
    <property type="component" value="Chromosome 11"/>
</dbReference>
<feature type="compositionally biased region" description="Basic and acidic residues" evidence="4">
    <location>
        <begin position="689"/>
        <end position="698"/>
    </location>
</feature>
<evidence type="ECO:0000256" key="1">
    <source>
        <dbReference type="ARBA" id="ARBA00009085"/>
    </source>
</evidence>
<dbReference type="InterPro" id="IPR052398">
    <property type="entry name" value="Ubiquitin_hydrolase_53/54"/>
</dbReference>
<dbReference type="SUPFAM" id="SSF54001">
    <property type="entry name" value="Cysteine proteinases"/>
    <property type="match status" value="1"/>
</dbReference>
<feature type="region of interest" description="Disordered" evidence="4">
    <location>
        <begin position="379"/>
        <end position="420"/>
    </location>
</feature>
<dbReference type="CDD" id="cd02257">
    <property type="entry name" value="Peptidase_C19"/>
    <property type="match status" value="1"/>
</dbReference>
<evidence type="ECO:0000256" key="3">
    <source>
        <dbReference type="ARBA" id="ARBA00022801"/>
    </source>
</evidence>
<accession>A0A9P0CK67</accession>
<feature type="region of interest" description="Disordered" evidence="4">
    <location>
        <begin position="478"/>
        <end position="520"/>
    </location>
</feature>